<feature type="compositionally biased region" description="Basic and acidic residues" evidence="1">
    <location>
        <begin position="14"/>
        <end position="25"/>
    </location>
</feature>
<comment type="caution">
    <text evidence="2">The sequence shown here is derived from an EMBL/GenBank/DDBJ whole genome shotgun (WGS) entry which is preliminary data.</text>
</comment>
<protein>
    <submittedName>
        <fullName evidence="2">Uncharacterized protein</fullName>
    </submittedName>
</protein>
<dbReference type="EMBL" id="JAULSV010000001">
    <property type="protein sequence ID" value="KAK0655129.1"/>
    <property type="molecule type" value="Genomic_DNA"/>
</dbReference>
<reference evidence="2" key="1">
    <citation type="submission" date="2023-06" db="EMBL/GenBank/DDBJ databases">
        <title>Genome-scale phylogeny and comparative genomics of the fungal order Sordariales.</title>
        <authorList>
            <consortium name="Lawrence Berkeley National Laboratory"/>
            <person name="Hensen N."/>
            <person name="Bonometti L."/>
            <person name="Westerberg I."/>
            <person name="Brannstrom I.O."/>
            <person name="Guillou S."/>
            <person name="Cros-Aarteil S."/>
            <person name="Calhoun S."/>
            <person name="Haridas S."/>
            <person name="Kuo A."/>
            <person name="Mondo S."/>
            <person name="Pangilinan J."/>
            <person name="Riley R."/>
            <person name="Labutti K."/>
            <person name="Andreopoulos B."/>
            <person name="Lipzen A."/>
            <person name="Chen C."/>
            <person name="Yanf M."/>
            <person name="Daum C."/>
            <person name="Ng V."/>
            <person name="Clum A."/>
            <person name="Steindorff A."/>
            <person name="Ohm R."/>
            <person name="Martin F."/>
            <person name="Silar P."/>
            <person name="Natvig D."/>
            <person name="Lalanne C."/>
            <person name="Gautier V."/>
            <person name="Ament-Velasquez S.L."/>
            <person name="Kruys A."/>
            <person name="Hutchinson M.I."/>
            <person name="Powell A.J."/>
            <person name="Barry K."/>
            <person name="Miller A.N."/>
            <person name="Grigoriev I.V."/>
            <person name="Debuchy R."/>
            <person name="Gladieux P."/>
            <person name="Thoren M.H."/>
            <person name="Johannesson H."/>
        </authorList>
    </citation>
    <scope>NUCLEOTIDE SEQUENCE</scope>
    <source>
        <strain evidence="2">SMH2532-1</strain>
    </source>
</reference>
<dbReference type="AlphaFoldDB" id="A0AA40CZU0"/>
<keyword evidence="3" id="KW-1185">Reference proteome</keyword>
<evidence type="ECO:0000313" key="3">
    <source>
        <dbReference type="Proteomes" id="UP001174936"/>
    </source>
</evidence>
<name>A0AA40CZU0_9PEZI</name>
<feature type="region of interest" description="Disordered" evidence="1">
    <location>
        <begin position="38"/>
        <end position="74"/>
    </location>
</feature>
<evidence type="ECO:0000256" key="1">
    <source>
        <dbReference type="SAM" id="MobiDB-lite"/>
    </source>
</evidence>
<feature type="region of interest" description="Disordered" evidence="1">
    <location>
        <begin position="142"/>
        <end position="198"/>
    </location>
</feature>
<proteinExistence type="predicted"/>
<sequence length="252" mass="26843">MPGRGKAAVICHEGTQRRKGPESARECGAVLGKAIQNYPGQLKGGQPTPKGSDLQATEDTARARRGPNVTPPPYSPAPVVAQVCCQGQKGPWWVRALRVIAEELTAKGPSSVGRNANENRGHSGERAVLCAPAAVKANGRVGKRMCGGSRTTRGSWDQSDEGERVGKALRLGQRPTDRNFHPPPGSGSAGDSAAQRFHQPQHQANGEVTSLVVTDEAVGFPIGPRFRWFPSLPRIGKAKLPERRQLFASAIV</sequence>
<gene>
    <name evidence="2" type="ORF">B0T16DRAFT_5006</name>
</gene>
<organism evidence="2 3">
    <name type="scientific">Cercophora newfieldiana</name>
    <dbReference type="NCBI Taxonomy" id="92897"/>
    <lineage>
        <taxon>Eukaryota</taxon>
        <taxon>Fungi</taxon>
        <taxon>Dikarya</taxon>
        <taxon>Ascomycota</taxon>
        <taxon>Pezizomycotina</taxon>
        <taxon>Sordariomycetes</taxon>
        <taxon>Sordariomycetidae</taxon>
        <taxon>Sordariales</taxon>
        <taxon>Lasiosphaeriaceae</taxon>
        <taxon>Cercophora</taxon>
    </lineage>
</organism>
<dbReference type="Proteomes" id="UP001174936">
    <property type="component" value="Unassembled WGS sequence"/>
</dbReference>
<accession>A0AA40CZU0</accession>
<feature type="region of interest" description="Disordered" evidence="1">
    <location>
        <begin position="1"/>
        <end position="25"/>
    </location>
</feature>
<evidence type="ECO:0000313" key="2">
    <source>
        <dbReference type="EMBL" id="KAK0655129.1"/>
    </source>
</evidence>